<dbReference type="Pfam" id="PF06985">
    <property type="entry name" value="HET"/>
    <property type="match status" value="1"/>
</dbReference>
<evidence type="ECO:0000259" key="2">
    <source>
        <dbReference type="Pfam" id="PF26640"/>
    </source>
</evidence>
<dbReference type="InterPro" id="IPR010730">
    <property type="entry name" value="HET"/>
</dbReference>
<organism evidence="3 4">
    <name type="scientific">Pochonia chlamydosporia 170</name>
    <dbReference type="NCBI Taxonomy" id="1380566"/>
    <lineage>
        <taxon>Eukaryota</taxon>
        <taxon>Fungi</taxon>
        <taxon>Dikarya</taxon>
        <taxon>Ascomycota</taxon>
        <taxon>Pezizomycotina</taxon>
        <taxon>Sordariomycetes</taxon>
        <taxon>Hypocreomycetidae</taxon>
        <taxon>Hypocreales</taxon>
        <taxon>Clavicipitaceae</taxon>
        <taxon>Pochonia</taxon>
    </lineage>
</organism>
<dbReference type="KEGG" id="pchm:VFPPC_06179"/>
<evidence type="ECO:0000313" key="3">
    <source>
        <dbReference type="EMBL" id="OAQ64997.1"/>
    </source>
</evidence>
<comment type="caution">
    <text evidence="3">The sequence shown here is derived from an EMBL/GenBank/DDBJ whole genome shotgun (WGS) entry which is preliminary data.</text>
</comment>
<dbReference type="GeneID" id="28849251"/>
<dbReference type="STRING" id="1380566.A0A179FHU4"/>
<accession>A0A179FHU4</accession>
<sequence>MWLINTSTLSLELFYSDATPPYAILSHTWSHDELSFQEFRALNADNKHKFEHRTGYHKVINTCEQAQKDGLPYIWIDTCCIDKTSSAELTEAINSMYTWYQGSEICYAHLEDVEIGNHSDTGDTSVSIDQVDAAFRECRWFTRGWCLQELLAPRCLWFYDKHWRVIGQRGDLSRIISRITGIPEMVLASSHGTHIHEFPIATRISWMARRHTTRVEDMSYSLLGILDINMPMLYGEGQRAFQRLQEEVIRKYNDLSIFAWTPSTISPSVTFIPVLAQSPSDFTRDISPDQENDNTNPDDHLNHRVNTQFSLTNQGIVFPSIKLYSQHQRPPFRHHYVLYLNHRDTSFRNGITRHKWYILLQKIGPGLFVRLHETPDRTSAFRKSPIMDPCSEPVCILTQLSAPLTRQLTHWERHAVRLRWRSWPKKRQKFWHVRAVEPQRNWDRVAGQFLLEMATEQFMRIEFAPGEYSSNPGMEYFVIVIQVGDGKRRDPRRVSAHIVSSRVHEGINATPFEFAFRENLALRAVEKLGERSSTISMVGYDISMGVEVVEQADGVPYHSVYLDWVKSKGAVDEDTSGVKDLASKIEVLEMAG</sequence>
<reference evidence="3 4" key="1">
    <citation type="journal article" date="2016" name="PLoS Pathog.">
        <title>Biosynthesis of antibiotic leucinostatins in bio-control fungus Purpureocillium lilacinum and their inhibition on phytophthora revealed by genome mining.</title>
        <authorList>
            <person name="Wang G."/>
            <person name="Liu Z."/>
            <person name="Lin R."/>
            <person name="Li E."/>
            <person name="Mao Z."/>
            <person name="Ling J."/>
            <person name="Yang Y."/>
            <person name="Yin W.B."/>
            <person name="Xie B."/>
        </authorList>
    </citation>
    <scope>NUCLEOTIDE SEQUENCE [LARGE SCALE GENOMIC DNA]</scope>
    <source>
        <strain evidence="3">170</strain>
    </source>
</reference>
<keyword evidence="4" id="KW-1185">Reference proteome</keyword>
<evidence type="ECO:0000313" key="4">
    <source>
        <dbReference type="Proteomes" id="UP000078397"/>
    </source>
</evidence>
<dbReference type="EMBL" id="LSBJ02000005">
    <property type="protein sequence ID" value="OAQ64997.1"/>
    <property type="molecule type" value="Genomic_DNA"/>
</dbReference>
<dbReference type="Pfam" id="PF26640">
    <property type="entry name" value="DUF8212"/>
    <property type="match status" value="1"/>
</dbReference>
<feature type="domain" description="Heterokaryon incompatibility" evidence="1">
    <location>
        <begin position="22"/>
        <end position="149"/>
    </location>
</feature>
<dbReference type="AlphaFoldDB" id="A0A179FHU4"/>
<dbReference type="RefSeq" id="XP_018142311.1">
    <property type="nucleotide sequence ID" value="XM_018285257.1"/>
</dbReference>
<protein>
    <submittedName>
        <fullName evidence="3">Het domain-containing protein</fullName>
    </submittedName>
</protein>
<dbReference type="PANTHER" id="PTHR10622:SF12">
    <property type="entry name" value="HET DOMAIN-CONTAINING PROTEIN"/>
    <property type="match status" value="1"/>
</dbReference>
<feature type="domain" description="DUF8212" evidence="2">
    <location>
        <begin position="239"/>
        <end position="280"/>
    </location>
</feature>
<dbReference type="InterPro" id="IPR058525">
    <property type="entry name" value="DUF8212"/>
</dbReference>
<gene>
    <name evidence="3" type="ORF">VFPPC_06179</name>
</gene>
<dbReference type="PANTHER" id="PTHR10622">
    <property type="entry name" value="HET DOMAIN-CONTAINING PROTEIN"/>
    <property type="match status" value="1"/>
</dbReference>
<dbReference type="OrthoDB" id="194358at2759"/>
<evidence type="ECO:0000259" key="1">
    <source>
        <dbReference type="Pfam" id="PF06985"/>
    </source>
</evidence>
<name>A0A179FHU4_METCM</name>
<dbReference type="Proteomes" id="UP000078397">
    <property type="component" value="Unassembled WGS sequence"/>
</dbReference>
<proteinExistence type="predicted"/>